<dbReference type="RefSeq" id="WP_193349795.1">
    <property type="nucleotide sequence ID" value="NZ_CBCSIP010000180.1"/>
</dbReference>
<gene>
    <name evidence="1" type="ORF">G4177_19335</name>
</gene>
<dbReference type="Proteomes" id="UP001516472">
    <property type="component" value="Unassembled WGS sequence"/>
</dbReference>
<proteinExistence type="predicted"/>
<reference evidence="1 2" key="1">
    <citation type="submission" date="2020-02" db="EMBL/GenBank/DDBJ databases">
        <authorList>
            <person name="Babadi Z.K."/>
            <person name="Risdian C."/>
            <person name="Ebrahimipour G.H."/>
            <person name="Wink J."/>
        </authorList>
    </citation>
    <scope>NUCLEOTIDE SEQUENCE [LARGE SCALE GENOMIC DNA]</scope>
    <source>
        <strain evidence="1 2">ZKHCc1 1396</strain>
    </source>
</reference>
<evidence type="ECO:0000313" key="2">
    <source>
        <dbReference type="Proteomes" id="UP001516472"/>
    </source>
</evidence>
<name>A0ABR9PQX6_9BACT</name>
<accession>A0ABR9PQX6</accession>
<keyword evidence="2" id="KW-1185">Reference proteome</keyword>
<organism evidence="1 2">
    <name type="scientific">Corallococcus soli</name>
    <dbReference type="NCBI Taxonomy" id="2710757"/>
    <lineage>
        <taxon>Bacteria</taxon>
        <taxon>Pseudomonadati</taxon>
        <taxon>Myxococcota</taxon>
        <taxon>Myxococcia</taxon>
        <taxon>Myxococcales</taxon>
        <taxon>Cystobacterineae</taxon>
        <taxon>Myxococcaceae</taxon>
        <taxon>Corallococcus</taxon>
    </lineage>
</organism>
<comment type="caution">
    <text evidence="1">The sequence shown here is derived from an EMBL/GenBank/DDBJ whole genome shotgun (WGS) entry which is preliminary data.</text>
</comment>
<sequence>MKRYSQSLHRVLGVLALLTGLGGAAVAAPESALSFRISQFQFNLLMTQDNVTGPAFQVSRLPGQLRGRVADAPVSLKLGAQQVKGNIGASVVNLDVTKEGDVLKAKGGFRSRPVTLTLSPQELTMYVSDCTYRLKATEPGRNYEGRRSCDRALTPPTEISLPGAFFAASPEEQAALLLLAL</sequence>
<dbReference type="EMBL" id="JAAIYO010000005">
    <property type="protein sequence ID" value="MBE4750323.1"/>
    <property type="molecule type" value="Genomic_DNA"/>
</dbReference>
<evidence type="ECO:0000313" key="1">
    <source>
        <dbReference type="EMBL" id="MBE4750323.1"/>
    </source>
</evidence>
<protein>
    <submittedName>
        <fullName evidence="1">Uncharacterized protein</fullName>
    </submittedName>
</protein>